<proteinExistence type="predicted"/>
<name>A0ABQ0BDR9_9FIRM</name>
<dbReference type="Pfam" id="PF13155">
    <property type="entry name" value="Toprim_2"/>
    <property type="match status" value="1"/>
</dbReference>
<dbReference type="RefSeq" id="WP_390407442.1">
    <property type="nucleotide sequence ID" value="NZ_BAABYW010000001.1"/>
</dbReference>
<feature type="domain" description="DUF3991" evidence="1">
    <location>
        <begin position="119"/>
        <end position="187"/>
    </location>
</feature>
<comment type="caution">
    <text evidence="2">The sequence shown here is derived from an EMBL/GenBank/DDBJ whole genome shotgun (WGS) entry which is preliminary data.</text>
</comment>
<gene>
    <name evidence="2" type="ORF">K040078D81_36980</name>
</gene>
<evidence type="ECO:0000313" key="3">
    <source>
        <dbReference type="Proteomes" id="UP001600943"/>
    </source>
</evidence>
<evidence type="ECO:0000259" key="1">
    <source>
        <dbReference type="Pfam" id="PF13154"/>
    </source>
</evidence>
<dbReference type="Proteomes" id="UP001600943">
    <property type="component" value="Unassembled WGS sequence"/>
</dbReference>
<dbReference type="Gene3D" id="3.40.1360.10">
    <property type="match status" value="1"/>
</dbReference>
<evidence type="ECO:0000313" key="2">
    <source>
        <dbReference type="EMBL" id="GAA6409581.1"/>
    </source>
</evidence>
<organism evidence="2 3">
    <name type="scientific">Blautia hominis</name>
    <dbReference type="NCBI Taxonomy" id="2025493"/>
    <lineage>
        <taxon>Bacteria</taxon>
        <taxon>Bacillati</taxon>
        <taxon>Bacillota</taxon>
        <taxon>Clostridia</taxon>
        <taxon>Lachnospirales</taxon>
        <taxon>Lachnospiraceae</taxon>
        <taxon>Blautia</taxon>
    </lineage>
</organism>
<reference evidence="2 3" key="1">
    <citation type="submission" date="2024-04" db="EMBL/GenBank/DDBJ databases">
        <title>Defined microbial consortia suppress multidrug-resistant proinflammatory Enterobacteriaceae via ecological control.</title>
        <authorList>
            <person name="Furuichi M."/>
            <person name="Kawaguchi T."/>
            <person name="Pust M."/>
            <person name="Yasuma K."/>
            <person name="Plichta D."/>
            <person name="Hasegawa N."/>
            <person name="Ohya T."/>
            <person name="Bhattarai S."/>
            <person name="Sasajima S."/>
            <person name="Aoto Y."/>
            <person name="Tuganbaev T."/>
            <person name="Yaginuma M."/>
            <person name="Ueda M."/>
            <person name="Okahashi N."/>
            <person name="Amafuji K."/>
            <person name="Kiridooshi Y."/>
            <person name="Sugita K."/>
            <person name="Strazar M."/>
            <person name="Skelly A."/>
            <person name="Suda W."/>
            <person name="Hattori M."/>
            <person name="Nakamoto N."/>
            <person name="Caballero S."/>
            <person name="Norman J."/>
            <person name="Olle B."/>
            <person name="Tanoue T."/>
            <person name="Arita M."/>
            <person name="Bucci V."/>
            <person name="Atarashi K."/>
            <person name="Xavier R."/>
            <person name="Honda K."/>
        </authorList>
    </citation>
    <scope>NUCLEOTIDE SEQUENCE [LARGE SCALE GENOMIC DNA]</scope>
    <source>
        <strain evidence="3">k04-0078-D8-1</strain>
    </source>
</reference>
<dbReference type="Pfam" id="PF13154">
    <property type="entry name" value="DUF3991"/>
    <property type="match status" value="1"/>
</dbReference>
<dbReference type="InterPro" id="IPR025054">
    <property type="entry name" value="DUF3991"/>
</dbReference>
<protein>
    <submittedName>
        <fullName evidence="2">DUF3991 and toprim domain-containing protein</fullName>
    </submittedName>
</protein>
<dbReference type="EMBL" id="BAABYW010000001">
    <property type="protein sequence ID" value="GAA6409581.1"/>
    <property type="molecule type" value="Genomic_DNA"/>
</dbReference>
<accession>A0ABQ0BDR9</accession>
<sequence length="319" mass="35715">MPYIPAEMIQEAKKMDLLTFLQNHDPQELVRISNNCYTTKSHDSLKISNGKWCWFSRGIGGRSALDYLIKVRGLSFLDAVETITGCKCAATIPEAREPPKQRKVLLPNPAPDTEQVTSYLKGRGICQEVLTYCLKSGLLYESAGYHSAVFVGKDKEGRPRYAAIRGTEESGYKGDATGSDKRYSFHIPAKGPCRTLQVFEGAVDLLSYATLVCLKGVDWRQEHLLSLGGVYVSKRELEKRKLQAALAQYLKDHPEVTIVVTNLDNDYAGREAALAIERLLPEKYRVSIRLPLYGKDINDTLCHQLGLSAVKERKNGMER</sequence>
<keyword evidence="3" id="KW-1185">Reference proteome</keyword>
<dbReference type="SUPFAM" id="SSF57783">
    <property type="entry name" value="Zinc beta-ribbon"/>
    <property type="match status" value="1"/>
</dbReference>